<keyword evidence="6" id="KW-0443">Lipid metabolism</keyword>
<dbReference type="InterPro" id="IPR050324">
    <property type="entry name" value="CDP-alcohol_PTase-I"/>
</dbReference>
<feature type="transmembrane region" description="Helical" evidence="11">
    <location>
        <begin position="476"/>
        <end position="496"/>
    </location>
</feature>
<keyword evidence="14" id="KW-1185">Reference proteome</keyword>
<dbReference type="PROSITE" id="PS00379">
    <property type="entry name" value="CDP_ALCOHOL_P_TRANSF"/>
    <property type="match status" value="1"/>
</dbReference>
<feature type="chain" id="PRO_5034053883" evidence="12">
    <location>
        <begin position="23"/>
        <end position="591"/>
    </location>
</feature>
<dbReference type="Proteomes" id="UP000623687">
    <property type="component" value="Unassembled WGS sequence"/>
</dbReference>
<accession>A0A8H7DVU0</accession>
<dbReference type="Pfam" id="PF01066">
    <property type="entry name" value="CDP-OH_P_transf"/>
    <property type="match status" value="1"/>
</dbReference>
<dbReference type="EMBL" id="JACETU010000004">
    <property type="protein sequence ID" value="KAF7430967.1"/>
    <property type="molecule type" value="Genomic_DNA"/>
</dbReference>
<comment type="caution">
    <text evidence="13">The sequence shown here is derived from an EMBL/GenBank/DDBJ whole genome shotgun (WGS) entry which is preliminary data.</text>
</comment>
<evidence type="ECO:0000313" key="14">
    <source>
        <dbReference type="Proteomes" id="UP000623687"/>
    </source>
</evidence>
<comment type="subcellular location">
    <subcellularLocation>
        <location evidence="1">Membrane</location>
        <topology evidence="1">Multi-pass membrane protein</topology>
    </subcellularLocation>
</comment>
<evidence type="ECO:0000256" key="6">
    <source>
        <dbReference type="ARBA" id="ARBA00023098"/>
    </source>
</evidence>
<dbReference type="OrthoDB" id="10020554at2759"/>
<keyword evidence="3 10" id="KW-0808">Transferase</keyword>
<evidence type="ECO:0000256" key="5">
    <source>
        <dbReference type="ARBA" id="ARBA00022989"/>
    </source>
</evidence>
<keyword evidence="7 11" id="KW-0472">Membrane</keyword>
<dbReference type="GO" id="GO:0005739">
    <property type="term" value="C:mitochondrion"/>
    <property type="evidence" value="ECO:0007669"/>
    <property type="project" value="TreeGrafter"/>
</dbReference>
<evidence type="ECO:0000313" key="13">
    <source>
        <dbReference type="EMBL" id="KAF7430967.1"/>
    </source>
</evidence>
<feature type="transmembrane region" description="Helical" evidence="11">
    <location>
        <begin position="556"/>
        <end position="574"/>
    </location>
</feature>
<dbReference type="GO" id="GO:0032049">
    <property type="term" value="P:cardiolipin biosynthetic process"/>
    <property type="evidence" value="ECO:0007669"/>
    <property type="project" value="TreeGrafter"/>
</dbReference>
<dbReference type="VEuPathDB" id="FungiDB:PC9H_006682"/>
<dbReference type="InterPro" id="IPR048254">
    <property type="entry name" value="CDP_ALCOHOL_P_TRANSF_CS"/>
</dbReference>
<dbReference type="InterPro" id="IPR043130">
    <property type="entry name" value="CDP-OH_PTrfase_TM_dom"/>
</dbReference>
<reference evidence="13" key="1">
    <citation type="submission" date="2019-07" db="EMBL/GenBank/DDBJ databases">
        <authorList>
            <person name="Palmer J.M."/>
        </authorList>
    </citation>
    <scope>NUCLEOTIDE SEQUENCE</scope>
    <source>
        <strain evidence="13">PC9</strain>
    </source>
</reference>
<dbReference type="PANTHER" id="PTHR14269">
    <property type="entry name" value="CDP-DIACYLGLYCEROL--GLYCEROL-3-PHOSPHATE 3-PHOSPHATIDYLTRANSFERASE-RELATED"/>
    <property type="match status" value="1"/>
</dbReference>
<keyword evidence="8" id="KW-0594">Phospholipid biosynthesis</keyword>
<evidence type="ECO:0000256" key="11">
    <source>
        <dbReference type="SAM" id="Phobius"/>
    </source>
</evidence>
<evidence type="ECO:0000256" key="12">
    <source>
        <dbReference type="SAM" id="SignalP"/>
    </source>
</evidence>
<keyword evidence="2" id="KW-0444">Lipid biosynthesis</keyword>
<dbReference type="GO" id="GO:0043337">
    <property type="term" value="F:cardiolipin synthase (CMP-forming)"/>
    <property type="evidence" value="ECO:0007669"/>
    <property type="project" value="TreeGrafter"/>
</dbReference>
<evidence type="ECO:0000256" key="3">
    <source>
        <dbReference type="ARBA" id="ARBA00022679"/>
    </source>
</evidence>
<organism evidence="13 14">
    <name type="scientific">Pleurotus ostreatus</name>
    <name type="common">Oyster mushroom</name>
    <name type="synonym">White-rot fungus</name>
    <dbReference type="NCBI Taxonomy" id="5322"/>
    <lineage>
        <taxon>Eukaryota</taxon>
        <taxon>Fungi</taxon>
        <taxon>Dikarya</taxon>
        <taxon>Basidiomycota</taxon>
        <taxon>Agaricomycotina</taxon>
        <taxon>Agaricomycetes</taxon>
        <taxon>Agaricomycetidae</taxon>
        <taxon>Agaricales</taxon>
        <taxon>Pleurotineae</taxon>
        <taxon>Pleurotaceae</taxon>
        <taxon>Pleurotus</taxon>
    </lineage>
</organism>
<gene>
    <name evidence="13" type="ORF">PC9H_006682</name>
</gene>
<keyword evidence="4 11" id="KW-0812">Transmembrane</keyword>
<dbReference type="RefSeq" id="XP_036632245.1">
    <property type="nucleotide sequence ID" value="XM_036776226.1"/>
</dbReference>
<evidence type="ECO:0000256" key="9">
    <source>
        <dbReference type="ARBA" id="ARBA00023264"/>
    </source>
</evidence>
<dbReference type="InterPro" id="IPR000462">
    <property type="entry name" value="CDP-OH_P_trans"/>
</dbReference>
<evidence type="ECO:0000256" key="1">
    <source>
        <dbReference type="ARBA" id="ARBA00004141"/>
    </source>
</evidence>
<evidence type="ECO:0000256" key="2">
    <source>
        <dbReference type="ARBA" id="ARBA00022516"/>
    </source>
</evidence>
<dbReference type="AlphaFoldDB" id="A0A8H7DVU0"/>
<dbReference type="GeneID" id="59376500"/>
<evidence type="ECO:0000256" key="10">
    <source>
        <dbReference type="RuleBase" id="RU003750"/>
    </source>
</evidence>
<sequence>MFISRLLGICSLCFLAAGGTVAQQRNVTIDDKYGDESTGIVPTYLPSHAWSSGPREDLSAKPNVSIAYNGTWHDSTHWVNNTEAIVNFGFTGVAIYVYCIIANAPPPLFDAFADYNFLLDGNFVGEYRHDVEREPDYLYNVPVYVNTTMQNMFHNFSIVVNSTEKAVLLLFDYATYTVVEEEPVVPSTSARTAAPTSYSPPPLADQPTNNTAANVEVIVQVGAALGVLAFFILVGAFIFHLSKKPQISVLQGATFRYMSRVPKNLATSIYRKIVRTLSRLGESGGLGGDNKGQSSIAQVHWAASCVEHKGLEKELPRLVTWLSVKYCDHDFYSCHLHFANSVEHLLGHALVVFLLHVGSDLESWSPNVRKLPPQQEHREDEEKRPTIRENIYTLPNLLTVSRILACPVLGWSIIEGNFQLATTLLVYAGASDLADGYLARRFNMQSVLGTILDPAADKTLMTTLTITLAMKDMLPVPLAAIILGRDVLLSLAAFYIRYTSLPQPKTFSRYWDFSIPSAEVHPTYISKVNTFLQLALMGTTTISPVLPLDLTASLTGFQWVVAGTTIWSGLSYVFSKGAVRVLSETRKPKSP</sequence>
<dbReference type="GO" id="GO:0016020">
    <property type="term" value="C:membrane"/>
    <property type="evidence" value="ECO:0007669"/>
    <property type="project" value="UniProtKB-SubCell"/>
</dbReference>
<keyword evidence="5 11" id="KW-1133">Transmembrane helix</keyword>
<keyword evidence="12" id="KW-0732">Signal</keyword>
<evidence type="ECO:0000256" key="7">
    <source>
        <dbReference type="ARBA" id="ARBA00023136"/>
    </source>
</evidence>
<feature type="transmembrane region" description="Helical" evidence="11">
    <location>
        <begin position="217"/>
        <end position="239"/>
    </location>
</feature>
<feature type="signal peptide" evidence="12">
    <location>
        <begin position="1"/>
        <end position="22"/>
    </location>
</feature>
<proteinExistence type="inferred from homology"/>
<evidence type="ECO:0000256" key="8">
    <source>
        <dbReference type="ARBA" id="ARBA00023209"/>
    </source>
</evidence>
<evidence type="ECO:0000256" key="4">
    <source>
        <dbReference type="ARBA" id="ARBA00022692"/>
    </source>
</evidence>
<protein>
    <submittedName>
        <fullName evidence="13">Uncharacterized protein</fullName>
    </submittedName>
</protein>
<dbReference type="PANTHER" id="PTHR14269:SF60">
    <property type="entry name" value="CARDIOLIPIN SYNTHASE (CMP-FORMING)"/>
    <property type="match status" value="1"/>
</dbReference>
<keyword evidence="9" id="KW-1208">Phospholipid metabolism</keyword>
<dbReference type="Gene3D" id="1.20.120.1760">
    <property type="match status" value="1"/>
</dbReference>
<comment type="similarity">
    <text evidence="10">Belongs to the CDP-alcohol phosphatidyltransferase class-I family.</text>
</comment>
<name>A0A8H7DVU0_PLEOS</name>